<dbReference type="InterPro" id="IPR036005">
    <property type="entry name" value="Creatinase/aminopeptidase-like"/>
</dbReference>
<dbReference type="Pfam" id="PF01321">
    <property type="entry name" value="Creatinase_N"/>
    <property type="match status" value="1"/>
</dbReference>
<gene>
    <name evidence="4" type="ORF">HKK74_06250</name>
</gene>
<evidence type="ECO:0000256" key="1">
    <source>
        <dbReference type="SAM" id="MobiDB-lite"/>
    </source>
</evidence>
<dbReference type="InterPro" id="IPR000994">
    <property type="entry name" value="Pept_M24"/>
</dbReference>
<dbReference type="PANTHER" id="PTHR46112">
    <property type="entry name" value="AMINOPEPTIDASE"/>
    <property type="match status" value="1"/>
</dbReference>
<evidence type="ECO:0000313" key="4">
    <source>
        <dbReference type="EMBL" id="MBC6465092.1"/>
    </source>
</evidence>
<dbReference type="Gene3D" id="3.90.230.10">
    <property type="entry name" value="Creatinase/methionine aminopeptidase superfamily"/>
    <property type="match status" value="1"/>
</dbReference>
<feature type="compositionally biased region" description="Low complexity" evidence="1">
    <location>
        <begin position="7"/>
        <end position="26"/>
    </location>
</feature>
<name>A0ABR7LJS1_9ACTN</name>
<dbReference type="PANTHER" id="PTHR46112:SF2">
    <property type="entry name" value="XAA-PRO AMINOPEPTIDASE P-RELATED"/>
    <property type="match status" value="1"/>
</dbReference>
<protein>
    <submittedName>
        <fullName evidence="4">Aminopeptidase P family protein</fullName>
    </submittedName>
</protein>
<comment type="caution">
    <text evidence="4">The sequence shown here is derived from an EMBL/GenBank/DDBJ whole genome shotgun (WGS) entry which is preliminary data.</text>
</comment>
<evidence type="ECO:0000313" key="5">
    <source>
        <dbReference type="Proteomes" id="UP000805614"/>
    </source>
</evidence>
<dbReference type="Gene3D" id="3.40.350.10">
    <property type="entry name" value="Creatinase/prolidase N-terminal domain"/>
    <property type="match status" value="1"/>
</dbReference>
<dbReference type="Proteomes" id="UP000805614">
    <property type="component" value="Unassembled WGS sequence"/>
</dbReference>
<feature type="domain" description="Peptidase M24" evidence="2">
    <location>
        <begin position="176"/>
        <end position="378"/>
    </location>
</feature>
<feature type="domain" description="Creatinase N-terminal" evidence="3">
    <location>
        <begin position="36"/>
        <end position="167"/>
    </location>
</feature>
<feature type="region of interest" description="Disordered" evidence="1">
    <location>
        <begin position="1"/>
        <end position="30"/>
    </location>
</feature>
<organism evidence="4 5">
    <name type="scientific">Actinomadura alba</name>
    <dbReference type="NCBI Taxonomy" id="406431"/>
    <lineage>
        <taxon>Bacteria</taxon>
        <taxon>Bacillati</taxon>
        <taxon>Actinomycetota</taxon>
        <taxon>Actinomycetes</taxon>
        <taxon>Streptosporangiales</taxon>
        <taxon>Thermomonosporaceae</taxon>
        <taxon>Actinomadura</taxon>
    </lineage>
</organism>
<dbReference type="SUPFAM" id="SSF53092">
    <property type="entry name" value="Creatinase/prolidase N-terminal domain"/>
    <property type="match status" value="1"/>
</dbReference>
<accession>A0ABR7LJS1</accession>
<keyword evidence="5" id="KW-1185">Reference proteome</keyword>
<reference evidence="4 5" key="1">
    <citation type="submission" date="2020-06" db="EMBL/GenBank/DDBJ databases">
        <title>Actinomadura xiongansis sp. nov., isolated from soil of Baiyangdian.</title>
        <authorList>
            <person name="Zhang X."/>
        </authorList>
    </citation>
    <scope>NUCLEOTIDE SEQUENCE [LARGE SCALE GENOMIC DNA]</scope>
    <source>
        <strain evidence="4 5">HBUM206468</strain>
    </source>
</reference>
<keyword evidence="4" id="KW-0645">Protease</keyword>
<keyword evidence="4" id="KW-0031">Aminopeptidase</keyword>
<evidence type="ECO:0000259" key="3">
    <source>
        <dbReference type="Pfam" id="PF01321"/>
    </source>
</evidence>
<dbReference type="InterPro" id="IPR000587">
    <property type="entry name" value="Creatinase_N"/>
</dbReference>
<dbReference type="InterPro" id="IPR029149">
    <property type="entry name" value="Creatin/AminoP/Spt16_N"/>
</dbReference>
<dbReference type="RefSeq" id="WP_187242108.1">
    <property type="nucleotide sequence ID" value="NZ_BAAAOK010000017.1"/>
</dbReference>
<dbReference type="EMBL" id="JABVEC010000003">
    <property type="protein sequence ID" value="MBC6465092.1"/>
    <property type="molecule type" value="Genomic_DNA"/>
</dbReference>
<keyword evidence="4" id="KW-0378">Hydrolase</keyword>
<dbReference type="CDD" id="cd01066">
    <property type="entry name" value="APP_MetAP"/>
    <property type="match status" value="1"/>
</dbReference>
<dbReference type="GO" id="GO:0004177">
    <property type="term" value="F:aminopeptidase activity"/>
    <property type="evidence" value="ECO:0007669"/>
    <property type="project" value="UniProtKB-KW"/>
</dbReference>
<proteinExistence type="predicted"/>
<sequence length="401" mass="42947">MTRLLDGGATASPAGVVPAGGPPSAGDQAERDRRYRLIRSAMADQGLDALVAFAPGWRRENVRYLTDAPVRGSVALVLLPAAGEPVAFSVRRADAAAIIAGGWVTDAGVLELPEAAALTSRLADLAPKRVGVAHGELLPVVLADALRSAVPTAEIVSATALMDDVRLTKSTWEIARMRRSATVCEAGWRAFVDVLEPGLPEYRIVAEVESELKRLGAEDNFMLIASGGDEVRGMTPPGRRLLEDGDMVRTELTPQMDGYWLQICRSAVVGEPSDGQRRSFDLFNEAVDAGVSVVRPGVTAHEVAVAQNDVFRRHGYGEYCTSQYTRVRGHGHGLHLDETPIIEGNETVLPEGAVFIIHPNTFTPLAGYHVLGDPVVVTKTGAEILIGTERKLFSTSEERAS</sequence>
<evidence type="ECO:0000259" key="2">
    <source>
        <dbReference type="Pfam" id="PF00557"/>
    </source>
</evidence>
<dbReference type="InterPro" id="IPR050659">
    <property type="entry name" value="Peptidase_M24B"/>
</dbReference>
<dbReference type="Pfam" id="PF00557">
    <property type="entry name" value="Peptidase_M24"/>
    <property type="match status" value="1"/>
</dbReference>
<dbReference type="SUPFAM" id="SSF55920">
    <property type="entry name" value="Creatinase/aminopeptidase"/>
    <property type="match status" value="1"/>
</dbReference>